<keyword evidence="3 6" id="KW-0547">Nucleotide-binding</keyword>
<dbReference type="GO" id="GO:0005737">
    <property type="term" value="C:cytoplasm"/>
    <property type="evidence" value="ECO:0007669"/>
    <property type="project" value="UniProtKB-SubCell"/>
</dbReference>
<dbReference type="EMBL" id="JABANN010000484">
    <property type="protein sequence ID" value="KAF4658216.1"/>
    <property type="molecule type" value="Genomic_DNA"/>
</dbReference>
<dbReference type="InterPro" id="IPR027417">
    <property type="entry name" value="P-loop_NTPase"/>
</dbReference>
<gene>
    <name evidence="10" type="ORF">FOL46_007056</name>
</gene>
<sequence length="1097" mass="121392">MPGTPSTTNNSHKLSDECVKVVVRSRPELSSDNRSHSVEKPKQSLTAQFGLPCPDEPGAGASPWYTVDPIDKAVRVDSSIFSYSNVFGPEATQEDVYNATVGEVLDSVLDGFNGAVFAYGVTGSGKTYTMMGNTENKGLIPQSFGELFYKLKTRPGSSISVSFLEIYGKKLVDLFNTEARAASMAGSGGTLEICGNSTRIHVRGIKEILVKNESQALEVLQDGCKMLHFRQTECNESSSRSHAVFTINFTSSAGRRSKLVMIDLAGSENVKRSKVNKDGVKEAGEINTSLSVLGRVVEALNNGSSHVPYRESLLTRLLQDSLGGNCKTCMIATINPERRNENEYRQTVNTLQFALRMSKVVNRPRIATIDSTEKRGSLSSTGFNQQELEETMTRTMEEFKTEFKGWRENLENLVGRNNRESLAELEEVKRVHRENMGAKEQHIEDVKVQLEAARTELQRLHAGMLERSQEAERHMEEINEKHRMEMRKLHEELVSVTAAAASNREAAARLEAELVEARSQASRLPELLSGLEAQRAEVRRLSAELESMTGERDDALNEVKTLSEYLAMGRLEASQACEQAPAATGKALPSKTEEVRSVLEEMVDPPSSDALECMRNHYERIVLELRQREAHLCEELSRAREVAGGGNGLWGFPQPSQCRLIDPRSGISPSQKLVGKVARISSRAFPEFSLHPPARLGQCMQMFESRSSNPPNLRLEQASGGPLDPELMESVDRLEAHISRCGGDYSLSGAEKAIARELKHIYDGASASPEELYPAVYHLLVRVLTLGDQKLSQLALRVLSRLCWNSPVNRARCAVDADRMGLPQLLATLLESSGGSERLAAQATRFTTVIITQAWRDSSEYPELRVPSPYCSTLMLRALLVPLKQHFMNSDIFVHTCFCVYGFVQYHSKGRSLATLDGGDALHTGIRTLRENGVVRVILDGIKEHHPERMSGFAGMQALQAFFSHCNTDEALFDVDGAVVQEVAELVLQVMCANAGHADTYKHCVLLLETLLASVQHSDSCKSVLRDHPHLQRALVAARDALRNRVTTPEMILGKAPVSEYVGENTKMALQRVEADDDNTVYRGLVRLGRFFGVELE</sequence>
<dbReference type="PROSITE" id="PS50067">
    <property type="entry name" value="KINESIN_MOTOR_2"/>
    <property type="match status" value="1"/>
</dbReference>
<accession>A0A7J6LGH2</accession>
<evidence type="ECO:0000256" key="7">
    <source>
        <dbReference type="SAM" id="Coils"/>
    </source>
</evidence>
<dbReference type="CDD" id="cd00106">
    <property type="entry name" value="KISc"/>
    <property type="match status" value="1"/>
</dbReference>
<feature type="region of interest" description="Disordered" evidence="8">
    <location>
        <begin position="25"/>
        <end position="48"/>
    </location>
</feature>
<feature type="compositionally biased region" description="Basic and acidic residues" evidence="8">
    <location>
        <begin position="25"/>
        <end position="42"/>
    </location>
</feature>
<evidence type="ECO:0000313" key="11">
    <source>
        <dbReference type="Proteomes" id="UP000572268"/>
    </source>
</evidence>
<name>A0A7J6LGH2_PEROL</name>
<dbReference type="SMART" id="SM00129">
    <property type="entry name" value="KISc"/>
    <property type="match status" value="1"/>
</dbReference>
<dbReference type="InterPro" id="IPR027640">
    <property type="entry name" value="Kinesin-like_fam"/>
</dbReference>
<evidence type="ECO:0000256" key="3">
    <source>
        <dbReference type="ARBA" id="ARBA00022741"/>
    </source>
</evidence>
<evidence type="ECO:0000256" key="8">
    <source>
        <dbReference type="SAM" id="MobiDB-lite"/>
    </source>
</evidence>
<dbReference type="GO" id="GO:0008017">
    <property type="term" value="F:microtubule binding"/>
    <property type="evidence" value="ECO:0007669"/>
    <property type="project" value="InterPro"/>
</dbReference>
<organism evidence="10 11">
    <name type="scientific">Perkinsus olseni</name>
    <name type="common">Perkinsus atlanticus</name>
    <dbReference type="NCBI Taxonomy" id="32597"/>
    <lineage>
        <taxon>Eukaryota</taxon>
        <taxon>Sar</taxon>
        <taxon>Alveolata</taxon>
        <taxon>Perkinsozoa</taxon>
        <taxon>Perkinsea</taxon>
        <taxon>Perkinsida</taxon>
        <taxon>Perkinsidae</taxon>
        <taxon>Perkinsus</taxon>
    </lineage>
</organism>
<dbReference type="GO" id="GO:0005875">
    <property type="term" value="C:microtubule associated complex"/>
    <property type="evidence" value="ECO:0007669"/>
    <property type="project" value="TreeGrafter"/>
</dbReference>
<dbReference type="InterPro" id="IPR019821">
    <property type="entry name" value="Kinesin_motor_CS"/>
</dbReference>
<dbReference type="PANTHER" id="PTHR47969:SF15">
    <property type="entry name" value="CHROMOSOME-ASSOCIATED KINESIN KIF4A-RELATED"/>
    <property type="match status" value="1"/>
</dbReference>
<feature type="domain" description="Kinesin motor" evidence="9">
    <location>
        <begin position="18"/>
        <end position="360"/>
    </location>
</feature>
<keyword evidence="5 7" id="KW-0175">Coiled coil</keyword>
<dbReference type="PANTHER" id="PTHR47969">
    <property type="entry name" value="CHROMOSOME-ASSOCIATED KINESIN KIF4A-RELATED"/>
    <property type="match status" value="1"/>
</dbReference>
<dbReference type="SUPFAM" id="SSF52540">
    <property type="entry name" value="P-loop containing nucleoside triphosphate hydrolases"/>
    <property type="match status" value="1"/>
</dbReference>
<dbReference type="InterPro" id="IPR036961">
    <property type="entry name" value="Kinesin_motor_dom_sf"/>
</dbReference>
<protein>
    <recommendedName>
        <fullName evidence="9">Kinesin motor domain-containing protein</fullName>
    </recommendedName>
</protein>
<evidence type="ECO:0000259" key="9">
    <source>
        <dbReference type="PROSITE" id="PS50067"/>
    </source>
</evidence>
<dbReference type="Proteomes" id="UP000572268">
    <property type="component" value="Unassembled WGS sequence"/>
</dbReference>
<keyword evidence="6" id="KW-0505">Motor protein</keyword>
<dbReference type="Pfam" id="PF00225">
    <property type="entry name" value="Kinesin"/>
    <property type="match status" value="1"/>
</dbReference>
<proteinExistence type="inferred from homology"/>
<dbReference type="PROSITE" id="PS00411">
    <property type="entry name" value="KINESIN_MOTOR_1"/>
    <property type="match status" value="1"/>
</dbReference>
<reference evidence="10 11" key="1">
    <citation type="submission" date="2020-04" db="EMBL/GenBank/DDBJ databases">
        <title>Perkinsus olseni comparative genomics.</title>
        <authorList>
            <person name="Bogema D.R."/>
        </authorList>
    </citation>
    <scope>NUCLEOTIDE SEQUENCE [LARGE SCALE GENOMIC DNA]</scope>
    <source>
        <strain evidence="10">ATCC PRA-31</strain>
    </source>
</reference>
<evidence type="ECO:0000256" key="2">
    <source>
        <dbReference type="ARBA" id="ARBA00022490"/>
    </source>
</evidence>
<evidence type="ECO:0000256" key="5">
    <source>
        <dbReference type="ARBA" id="ARBA00023054"/>
    </source>
</evidence>
<evidence type="ECO:0000256" key="1">
    <source>
        <dbReference type="ARBA" id="ARBA00004496"/>
    </source>
</evidence>
<keyword evidence="4 6" id="KW-0067">ATP-binding</keyword>
<dbReference type="GO" id="GO:0007018">
    <property type="term" value="P:microtubule-based movement"/>
    <property type="evidence" value="ECO:0007669"/>
    <property type="project" value="InterPro"/>
</dbReference>
<dbReference type="PRINTS" id="PR00380">
    <property type="entry name" value="KINESINHEAVY"/>
</dbReference>
<feature type="coiled-coil region" evidence="7">
    <location>
        <begin position="396"/>
        <end position="558"/>
    </location>
</feature>
<evidence type="ECO:0000256" key="4">
    <source>
        <dbReference type="ARBA" id="ARBA00022840"/>
    </source>
</evidence>
<dbReference type="GO" id="GO:0051231">
    <property type="term" value="P:spindle elongation"/>
    <property type="evidence" value="ECO:0007669"/>
    <property type="project" value="TreeGrafter"/>
</dbReference>
<comment type="caution">
    <text evidence="10">The sequence shown here is derived from an EMBL/GenBank/DDBJ whole genome shotgun (WGS) entry which is preliminary data.</text>
</comment>
<evidence type="ECO:0000313" key="10">
    <source>
        <dbReference type="EMBL" id="KAF4658216.1"/>
    </source>
</evidence>
<dbReference type="Gene3D" id="3.40.850.10">
    <property type="entry name" value="Kinesin motor domain"/>
    <property type="match status" value="1"/>
</dbReference>
<dbReference type="InterPro" id="IPR001752">
    <property type="entry name" value="Kinesin_motor_dom"/>
</dbReference>
<dbReference type="GO" id="GO:0007052">
    <property type="term" value="P:mitotic spindle organization"/>
    <property type="evidence" value="ECO:0007669"/>
    <property type="project" value="TreeGrafter"/>
</dbReference>
<dbReference type="GO" id="GO:0005524">
    <property type="term" value="F:ATP binding"/>
    <property type="evidence" value="ECO:0007669"/>
    <property type="project" value="UniProtKB-UniRule"/>
</dbReference>
<dbReference type="AlphaFoldDB" id="A0A7J6LGH2"/>
<feature type="binding site" evidence="6">
    <location>
        <begin position="120"/>
        <end position="127"/>
    </location>
    <ligand>
        <name>ATP</name>
        <dbReference type="ChEBI" id="CHEBI:30616"/>
    </ligand>
</feature>
<comment type="similarity">
    <text evidence="6">Belongs to the TRAFAC class myosin-kinesin ATPase superfamily. Kinesin family.</text>
</comment>
<dbReference type="GO" id="GO:0003777">
    <property type="term" value="F:microtubule motor activity"/>
    <property type="evidence" value="ECO:0007669"/>
    <property type="project" value="InterPro"/>
</dbReference>
<comment type="subcellular location">
    <subcellularLocation>
        <location evidence="1">Cytoplasm</location>
    </subcellularLocation>
</comment>
<evidence type="ECO:0000256" key="6">
    <source>
        <dbReference type="PROSITE-ProRule" id="PRU00283"/>
    </source>
</evidence>
<keyword evidence="2" id="KW-0963">Cytoplasm</keyword>